<accession>A0ABV6SRI2</accession>
<dbReference type="SUPFAM" id="SSF103473">
    <property type="entry name" value="MFS general substrate transporter"/>
    <property type="match status" value="1"/>
</dbReference>
<keyword evidence="3" id="KW-1185">Reference proteome</keyword>
<organism evidence="2 3">
    <name type="scientific">Azorhizophilus paspali</name>
    <name type="common">Azotobacter paspali</name>
    <dbReference type="NCBI Taxonomy" id="69963"/>
    <lineage>
        <taxon>Bacteria</taxon>
        <taxon>Pseudomonadati</taxon>
        <taxon>Pseudomonadota</taxon>
        <taxon>Gammaproteobacteria</taxon>
        <taxon>Pseudomonadales</taxon>
        <taxon>Pseudomonadaceae</taxon>
        <taxon>Azorhizophilus</taxon>
    </lineage>
</organism>
<feature type="transmembrane region" description="Helical" evidence="1">
    <location>
        <begin position="46"/>
        <end position="63"/>
    </location>
</feature>
<dbReference type="EMBL" id="JBHLSS010000155">
    <property type="protein sequence ID" value="MFC0712145.1"/>
    <property type="molecule type" value="Genomic_DNA"/>
</dbReference>
<keyword evidence="1" id="KW-0812">Transmembrane</keyword>
<sequence>MSRTHATAPVRSENPQILSSACFSFLGFMSIGIPMAVMPGLIHHELVFSTLVADLVIGLQYLVRLLVHPFSCRVIDSAGPRQGVVYGLAGCALGGLLMLLGTL</sequence>
<feature type="transmembrane region" description="Helical" evidence="1">
    <location>
        <begin position="83"/>
        <end position="101"/>
    </location>
</feature>
<keyword evidence="1" id="KW-1133">Transmembrane helix</keyword>
<evidence type="ECO:0000313" key="2">
    <source>
        <dbReference type="EMBL" id="MFC0712145.1"/>
    </source>
</evidence>
<dbReference type="RefSeq" id="WP_376949520.1">
    <property type="nucleotide sequence ID" value="NZ_CP171449.1"/>
</dbReference>
<feature type="transmembrane region" description="Helical" evidence="1">
    <location>
        <begin position="17"/>
        <end position="37"/>
    </location>
</feature>
<evidence type="ECO:0008006" key="4">
    <source>
        <dbReference type="Google" id="ProtNLM"/>
    </source>
</evidence>
<evidence type="ECO:0000313" key="3">
    <source>
        <dbReference type="Proteomes" id="UP001589891"/>
    </source>
</evidence>
<comment type="caution">
    <text evidence="2">The sequence shown here is derived from an EMBL/GenBank/DDBJ whole genome shotgun (WGS) entry which is preliminary data.</text>
</comment>
<proteinExistence type="predicted"/>
<protein>
    <recommendedName>
        <fullName evidence="4">MFS transporter</fullName>
    </recommendedName>
</protein>
<name>A0ABV6SRI2_AZOPA</name>
<dbReference type="Proteomes" id="UP001589891">
    <property type="component" value="Unassembled WGS sequence"/>
</dbReference>
<reference evidence="2 3" key="1">
    <citation type="submission" date="2024-09" db="EMBL/GenBank/DDBJ databases">
        <authorList>
            <person name="Sun Q."/>
            <person name="Mori K."/>
        </authorList>
    </citation>
    <scope>NUCLEOTIDE SEQUENCE [LARGE SCALE GENOMIC DNA]</scope>
    <source>
        <strain evidence="2 3">NCAIM B.01794</strain>
    </source>
</reference>
<dbReference type="Gene3D" id="1.20.1250.20">
    <property type="entry name" value="MFS general substrate transporter like domains"/>
    <property type="match status" value="1"/>
</dbReference>
<evidence type="ECO:0000256" key="1">
    <source>
        <dbReference type="SAM" id="Phobius"/>
    </source>
</evidence>
<gene>
    <name evidence="2" type="ORF">ACFFGX_22255</name>
</gene>
<dbReference type="InterPro" id="IPR036259">
    <property type="entry name" value="MFS_trans_sf"/>
</dbReference>
<keyword evidence="1" id="KW-0472">Membrane</keyword>